<dbReference type="Proteomes" id="UP000011087">
    <property type="component" value="Unassembled WGS sequence"/>
</dbReference>
<feature type="region of interest" description="Disordered" evidence="1">
    <location>
        <begin position="238"/>
        <end position="279"/>
    </location>
</feature>
<feature type="compositionally biased region" description="Basic residues" evidence="1">
    <location>
        <begin position="344"/>
        <end position="355"/>
    </location>
</feature>
<reference evidence="4" key="2">
    <citation type="submission" date="2012-11" db="EMBL/GenBank/DDBJ databases">
        <authorList>
            <person name="Kuo A."/>
            <person name="Curtis B.A."/>
            <person name="Tanifuji G."/>
            <person name="Burki F."/>
            <person name="Gruber A."/>
            <person name="Irimia M."/>
            <person name="Maruyama S."/>
            <person name="Arias M.C."/>
            <person name="Ball S.G."/>
            <person name="Gile G.H."/>
            <person name="Hirakawa Y."/>
            <person name="Hopkins J.F."/>
            <person name="Rensing S.A."/>
            <person name="Schmutz J."/>
            <person name="Symeonidi A."/>
            <person name="Elias M."/>
            <person name="Eveleigh R.J."/>
            <person name="Herman E.K."/>
            <person name="Klute M.J."/>
            <person name="Nakayama T."/>
            <person name="Obornik M."/>
            <person name="Reyes-Prieto A."/>
            <person name="Armbrust E.V."/>
            <person name="Aves S.J."/>
            <person name="Beiko R.G."/>
            <person name="Coutinho P."/>
            <person name="Dacks J.B."/>
            <person name="Durnford D.G."/>
            <person name="Fast N.M."/>
            <person name="Green B.R."/>
            <person name="Grisdale C."/>
            <person name="Hempe F."/>
            <person name="Henrissat B."/>
            <person name="Hoppner M.P."/>
            <person name="Ishida K.-I."/>
            <person name="Kim E."/>
            <person name="Koreny L."/>
            <person name="Kroth P.G."/>
            <person name="Liu Y."/>
            <person name="Malik S.-B."/>
            <person name="Maier U.G."/>
            <person name="McRose D."/>
            <person name="Mock T."/>
            <person name="Neilson J.A."/>
            <person name="Onodera N.T."/>
            <person name="Poole A.M."/>
            <person name="Pritham E.J."/>
            <person name="Richards T.A."/>
            <person name="Rocap G."/>
            <person name="Roy S.W."/>
            <person name="Sarai C."/>
            <person name="Schaack S."/>
            <person name="Shirato S."/>
            <person name="Slamovits C.H."/>
            <person name="Spencer D.F."/>
            <person name="Suzuki S."/>
            <person name="Worden A.Z."/>
            <person name="Zauner S."/>
            <person name="Barry K."/>
            <person name="Bell C."/>
            <person name="Bharti A.K."/>
            <person name="Crow J.A."/>
            <person name="Grimwood J."/>
            <person name="Kramer R."/>
            <person name="Lindquist E."/>
            <person name="Lucas S."/>
            <person name="Salamov A."/>
            <person name="McFadden G.I."/>
            <person name="Lane C.E."/>
            <person name="Keeling P.J."/>
            <person name="Gray M.W."/>
            <person name="Grigoriev I.V."/>
            <person name="Archibald J.M."/>
        </authorList>
    </citation>
    <scope>NUCLEOTIDE SEQUENCE</scope>
    <source>
        <strain evidence="4">CCMP2712</strain>
    </source>
</reference>
<evidence type="ECO:0000313" key="4">
    <source>
        <dbReference type="Proteomes" id="UP000011087"/>
    </source>
</evidence>
<evidence type="ECO:0000313" key="2">
    <source>
        <dbReference type="EMBL" id="EKX50667.1"/>
    </source>
</evidence>
<gene>
    <name evidence="2" type="ORF">GUITHDRAFT_151216</name>
</gene>
<protein>
    <submittedName>
        <fullName evidence="2 3">Uncharacterized protein</fullName>
    </submittedName>
</protein>
<proteinExistence type="predicted"/>
<dbReference type="PaxDb" id="55529-EKX50667"/>
<dbReference type="HOGENOM" id="CLU_706860_0_0_1"/>
<dbReference type="RefSeq" id="XP_005837647.1">
    <property type="nucleotide sequence ID" value="XM_005837590.1"/>
</dbReference>
<keyword evidence="4" id="KW-1185">Reference proteome</keyword>
<name>L1JQC2_GUITC</name>
<organism evidence="2">
    <name type="scientific">Guillardia theta (strain CCMP2712)</name>
    <name type="common">Cryptophyte</name>
    <dbReference type="NCBI Taxonomy" id="905079"/>
    <lineage>
        <taxon>Eukaryota</taxon>
        <taxon>Cryptophyceae</taxon>
        <taxon>Pyrenomonadales</taxon>
        <taxon>Geminigeraceae</taxon>
        <taxon>Guillardia</taxon>
    </lineage>
</organism>
<sequence>MSFQMSFILGFATSFMLITACVVFAPRFPSHVNPAFKAFNILYTLAKADGNDEKIAGKEPREDLKAMQIQDLEARNSALEAKLQHEKAAVENLQRLLEEMRQRNDQSRMERDQSARDLTSQALDLHYTKQELEEMRSKVQQLEQLSVQWQAEMEAAEKKIYKVTREKAAAEKAAEVLEEEVNAVRGRLKDMERANQRATNSPQLSRARGYEERARERLDLKQLAVGDEERLFSAFDASKSPALSSTKSPPRPGLYFGSETGGGSSTAETSPADGRYFPGRYFSSTSQAIGEQRSPFCRSTSSDMMLQHLGEPLGLPTSMGGDLEGEGRMQRICYAGDEPCQTRARGRRGGRKQKKSMTPDSSGGRGELESSMDTTDDLATSMALAALEETP</sequence>
<dbReference type="GeneID" id="17307143"/>
<feature type="region of interest" description="Disordered" evidence="1">
    <location>
        <begin position="336"/>
        <end position="391"/>
    </location>
</feature>
<reference evidence="2 4" key="1">
    <citation type="journal article" date="2012" name="Nature">
        <title>Algal genomes reveal evolutionary mosaicism and the fate of nucleomorphs.</title>
        <authorList>
            <consortium name="DOE Joint Genome Institute"/>
            <person name="Curtis B.A."/>
            <person name="Tanifuji G."/>
            <person name="Burki F."/>
            <person name="Gruber A."/>
            <person name="Irimia M."/>
            <person name="Maruyama S."/>
            <person name="Arias M.C."/>
            <person name="Ball S.G."/>
            <person name="Gile G.H."/>
            <person name="Hirakawa Y."/>
            <person name="Hopkins J.F."/>
            <person name="Kuo A."/>
            <person name="Rensing S.A."/>
            <person name="Schmutz J."/>
            <person name="Symeonidi A."/>
            <person name="Elias M."/>
            <person name="Eveleigh R.J."/>
            <person name="Herman E.K."/>
            <person name="Klute M.J."/>
            <person name="Nakayama T."/>
            <person name="Obornik M."/>
            <person name="Reyes-Prieto A."/>
            <person name="Armbrust E.V."/>
            <person name="Aves S.J."/>
            <person name="Beiko R.G."/>
            <person name="Coutinho P."/>
            <person name="Dacks J.B."/>
            <person name="Durnford D.G."/>
            <person name="Fast N.M."/>
            <person name="Green B.R."/>
            <person name="Grisdale C.J."/>
            <person name="Hempel F."/>
            <person name="Henrissat B."/>
            <person name="Hoppner M.P."/>
            <person name="Ishida K."/>
            <person name="Kim E."/>
            <person name="Koreny L."/>
            <person name="Kroth P.G."/>
            <person name="Liu Y."/>
            <person name="Malik S.B."/>
            <person name="Maier U.G."/>
            <person name="McRose D."/>
            <person name="Mock T."/>
            <person name="Neilson J.A."/>
            <person name="Onodera N.T."/>
            <person name="Poole A.M."/>
            <person name="Pritham E.J."/>
            <person name="Richards T.A."/>
            <person name="Rocap G."/>
            <person name="Roy S.W."/>
            <person name="Sarai C."/>
            <person name="Schaack S."/>
            <person name="Shirato S."/>
            <person name="Slamovits C.H."/>
            <person name="Spencer D.F."/>
            <person name="Suzuki S."/>
            <person name="Worden A.Z."/>
            <person name="Zauner S."/>
            <person name="Barry K."/>
            <person name="Bell C."/>
            <person name="Bharti A.K."/>
            <person name="Crow J.A."/>
            <person name="Grimwood J."/>
            <person name="Kramer R."/>
            <person name="Lindquist E."/>
            <person name="Lucas S."/>
            <person name="Salamov A."/>
            <person name="McFadden G.I."/>
            <person name="Lane C.E."/>
            <person name="Keeling P.J."/>
            <person name="Gray M.W."/>
            <person name="Grigoriev I.V."/>
            <person name="Archibald J.M."/>
        </authorList>
    </citation>
    <scope>NUCLEOTIDE SEQUENCE</scope>
    <source>
        <strain evidence="2 4">CCMP2712</strain>
    </source>
</reference>
<accession>L1JQC2</accession>
<evidence type="ECO:0000313" key="3">
    <source>
        <dbReference type="EnsemblProtists" id="EKX50667"/>
    </source>
</evidence>
<feature type="region of interest" description="Disordered" evidence="1">
    <location>
        <begin position="188"/>
        <end position="211"/>
    </location>
</feature>
<dbReference type="AlphaFoldDB" id="L1JQC2"/>
<reference evidence="3" key="3">
    <citation type="submission" date="2016-03" db="UniProtKB">
        <authorList>
            <consortium name="EnsemblProtists"/>
        </authorList>
    </citation>
    <scope>IDENTIFICATION</scope>
</reference>
<dbReference type="KEGG" id="gtt:GUITHDRAFT_151216"/>
<dbReference type="EnsemblProtists" id="EKX50667">
    <property type="protein sequence ID" value="EKX50667"/>
    <property type="gene ID" value="GUITHDRAFT_151216"/>
</dbReference>
<evidence type="ECO:0000256" key="1">
    <source>
        <dbReference type="SAM" id="MobiDB-lite"/>
    </source>
</evidence>
<dbReference type="EMBL" id="JH992978">
    <property type="protein sequence ID" value="EKX50667.1"/>
    <property type="molecule type" value="Genomic_DNA"/>
</dbReference>